<sequence length="130" mass="14463">MIIGIGHDVIEIRRIDRTLQQRYGDLFMRRVLTQAEYDYAQEKANGRLTEFVAGRFAAKEAVVKAFGSGIGRKTGFQDVEIMPDEQGKPVCTLSESALQRLGMANVPLHIHISITHSESLASAFSVIEKN</sequence>
<feature type="binding site" evidence="8">
    <location>
        <position position="60"/>
    </location>
    <ligand>
        <name>Mg(2+)</name>
        <dbReference type="ChEBI" id="CHEBI:18420"/>
    </ligand>
</feature>
<dbReference type="GO" id="GO:0000287">
    <property type="term" value="F:magnesium ion binding"/>
    <property type="evidence" value="ECO:0007669"/>
    <property type="project" value="UniProtKB-UniRule"/>
</dbReference>
<comment type="function">
    <text evidence="8">Transfers the 4'-phosphopantetheine moiety from coenzyme A to a Ser of acyl-carrier-protein.</text>
</comment>
<name>A0A172TEV0_9BACL</name>
<evidence type="ECO:0000256" key="2">
    <source>
        <dbReference type="ARBA" id="ARBA00022679"/>
    </source>
</evidence>
<keyword evidence="6 8" id="KW-0443">Lipid metabolism</keyword>
<keyword evidence="4 8" id="KW-0276">Fatty acid metabolism</keyword>
<dbReference type="Pfam" id="PF01648">
    <property type="entry name" value="ACPS"/>
    <property type="match status" value="1"/>
</dbReference>
<comment type="subcellular location">
    <subcellularLocation>
        <location evidence="8">Cytoplasm</location>
    </subcellularLocation>
</comment>
<comment type="cofactor">
    <cofactor evidence="8">
        <name>Mg(2+)</name>
        <dbReference type="ChEBI" id="CHEBI:18420"/>
    </cofactor>
</comment>
<dbReference type="SUPFAM" id="SSF56214">
    <property type="entry name" value="4'-phosphopantetheinyl transferase"/>
    <property type="match status" value="1"/>
</dbReference>
<dbReference type="NCBIfam" id="TIGR00516">
    <property type="entry name" value="acpS"/>
    <property type="match status" value="1"/>
</dbReference>
<evidence type="ECO:0000313" key="10">
    <source>
        <dbReference type="EMBL" id="ANE45434.1"/>
    </source>
</evidence>
<evidence type="ECO:0000256" key="4">
    <source>
        <dbReference type="ARBA" id="ARBA00022832"/>
    </source>
</evidence>
<dbReference type="InterPro" id="IPR002582">
    <property type="entry name" value="ACPS"/>
</dbReference>
<dbReference type="InterPro" id="IPR008278">
    <property type="entry name" value="4-PPantetheinyl_Trfase_dom"/>
</dbReference>
<evidence type="ECO:0000256" key="3">
    <source>
        <dbReference type="ARBA" id="ARBA00022723"/>
    </source>
</evidence>
<dbReference type="STRING" id="1178515.SY83_02830"/>
<evidence type="ECO:0000256" key="1">
    <source>
        <dbReference type="ARBA" id="ARBA00022516"/>
    </source>
</evidence>
<feature type="binding site" evidence="8">
    <location>
        <position position="8"/>
    </location>
    <ligand>
        <name>Mg(2+)</name>
        <dbReference type="ChEBI" id="CHEBI:18420"/>
    </ligand>
</feature>
<keyword evidence="11" id="KW-1185">Reference proteome</keyword>
<dbReference type="InterPro" id="IPR037143">
    <property type="entry name" value="4-PPantetheinyl_Trfase_dom_sf"/>
</dbReference>
<keyword evidence="7 8" id="KW-0275">Fatty acid biosynthesis</keyword>
<keyword evidence="8" id="KW-0963">Cytoplasm</keyword>
<keyword evidence="5 8" id="KW-0460">Magnesium</keyword>
<proteinExistence type="inferred from homology"/>
<evidence type="ECO:0000313" key="11">
    <source>
        <dbReference type="Proteomes" id="UP000076927"/>
    </source>
</evidence>
<organism evidence="10 11">
    <name type="scientific">Paenibacillus swuensis</name>
    <dbReference type="NCBI Taxonomy" id="1178515"/>
    <lineage>
        <taxon>Bacteria</taxon>
        <taxon>Bacillati</taxon>
        <taxon>Bacillota</taxon>
        <taxon>Bacilli</taxon>
        <taxon>Bacillales</taxon>
        <taxon>Paenibacillaceae</taxon>
        <taxon>Paenibacillus</taxon>
    </lineage>
</organism>
<keyword evidence="1 8" id="KW-0444">Lipid biosynthesis</keyword>
<dbReference type="EMBL" id="CP011388">
    <property type="protein sequence ID" value="ANE45434.1"/>
    <property type="molecule type" value="Genomic_DNA"/>
</dbReference>
<dbReference type="AlphaFoldDB" id="A0A172TEV0"/>
<dbReference type="GO" id="GO:0005737">
    <property type="term" value="C:cytoplasm"/>
    <property type="evidence" value="ECO:0007669"/>
    <property type="project" value="UniProtKB-SubCell"/>
</dbReference>
<comment type="similarity">
    <text evidence="8">Belongs to the P-Pant transferase superfamily. AcpS family.</text>
</comment>
<dbReference type="InterPro" id="IPR004568">
    <property type="entry name" value="Ppantetheine-prot_Trfase_dom"/>
</dbReference>
<protein>
    <recommendedName>
        <fullName evidence="8">Holo-[acyl-carrier-protein] synthase</fullName>
        <shortName evidence="8">Holo-ACP synthase</shortName>
        <ecNumber evidence="8">2.7.8.7</ecNumber>
    </recommendedName>
    <alternativeName>
        <fullName evidence="8">4'-phosphopantetheinyl transferase AcpS</fullName>
    </alternativeName>
</protein>
<keyword evidence="2 8" id="KW-0808">Transferase</keyword>
<evidence type="ECO:0000256" key="7">
    <source>
        <dbReference type="ARBA" id="ARBA00023160"/>
    </source>
</evidence>
<comment type="catalytic activity">
    <reaction evidence="8">
        <text>apo-[ACP] + CoA = holo-[ACP] + adenosine 3',5'-bisphosphate + H(+)</text>
        <dbReference type="Rhea" id="RHEA:12068"/>
        <dbReference type="Rhea" id="RHEA-COMP:9685"/>
        <dbReference type="Rhea" id="RHEA-COMP:9690"/>
        <dbReference type="ChEBI" id="CHEBI:15378"/>
        <dbReference type="ChEBI" id="CHEBI:29999"/>
        <dbReference type="ChEBI" id="CHEBI:57287"/>
        <dbReference type="ChEBI" id="CHEBI:58343"/>
        <dbReference type="ChEBI" id="CHEBI:64479"/>
        <dbReference type="EC" id="2.7.8.7"/>
    </reaction>
</comment>
<dbReference type="PATRIC" id="fig|1178515.4.peg.550"/>
<dbReference type="RefSeq" id="WP_068604071.1">
    <property type="nucleotide sequence ID" value="NZ_CP011388.1"/>
</dbReference>
<dbReference type="GO" id="GO:0008897">
    <property type="term" value="F:holo-[acyl-carrier-protein] synthase activity"/>
    <property type="evidence" value="ECO:0007669"/>
    <property type="project" value="UniProtKB-UniRule"/>
</dbReference>
<dbReference type="EC" id="2.7.8.7" evidence="8"/>
<dbReference type="Gene3D" id="3.90.470.20">
    <property type="entry name" value="4'-phosphopantetheinyl transferase domain"/>
    <property type="match status" value="1"/>
</dbReference>
<dbReference type="GO" id="GO:0006633">
    <property type="term" value="P:fatty acid biosynthetic process"/>
    <property type="evidence" value="ECO:0007669"/>
    <property type="project" value="UniProtKB-UniRule"/>
</dbReference>
<evidence type="ECO:0000256" key="6">
    <source>
        <dbReference type="ARBA" id="ARBA00023098"/>
    </source>
</evidence>
<accession>A0A172TEV0</accession>
<dbReference type="OrthoDB" id="517356at2"/>
<reference evidence="10 11" key="1">
    <citation type="submission" date="2015-01" db="EMBL/GenBank/DDBJ databases">
        <title>Paenibacillus swuensis/DY6/whole genome sequencing.</title>
        <authorList>
            <person name="Kim M.K."/>
            <person name="Srinivasan S."/>
            <person name="Lee J.-J."/>
        </authorList>
    </citation>
    <scope>NUCLEOTIDE SEQUENCE [LARGE SCALE GENOMIC DNA]</scope>
    <source>
        <strain evidence="10 11">DY6</strain>
    </source>
</reference>
<evidence type="ECO:0000259" key="9">
    <source>
        <dbReference type="Pfam" id="PF01648"/>
    </source>
</evidence>
<evidence type="ECO:0000256" key="5">
    <source>
        <dbReference type="ARBA" id="ARBA00022842"/>
    </source>
</evidence>
<dbReference type="KEGG" id="pswu:SY83_02830"/>
<feature type="domain" description="4'-phosphopantetheinyl transferase" evidence="9">
    <location>
        <begin position="4"/>
        <end position="94"/>
    </location>
</feature>
<dbReference type="HAMAP" id="MF_00101">
    <property type="entry name" value="AcpS"/>
    <property type="match status" value="1"/>
</dbReference>
<evidence type="ECO:0000256" key="8">
    <source>
        <dbReference type="HAMAP-Rule" id="MF_00101"/>
    </source>
</evidence>
<keyword evidence="3 8" id="KW-0479">Metal-binding</keyword>
<gene>
    <name evidence="8" type="primary">acpS</name>
    <name evidence="10" type="ORF">SY83_02830</name>
</gene>
<dbReference type="NCBIfam" id="TIGR00556">
    <property type="entry name" value="pantethn_trn"/>
    <property type="match status" value="1"/>
</dbReference>
<dbReference type="Proteomes" id="UP000076927">
    <property type="component" value="Chromosome"/>
</dbReference>